<comment type="caution">
    <text evidence="1">The sequence shown here is derived from an EMBL/GenBank/DDBJ whole genome shotgun (WGS) entry which is preliminary data.</text>
</comment>
<protein>
    <submittedName>
        <fullName evidence="1">Uncharacterized protein</fullName>
    </submittedName>
</protein>
<dbReference type="EMBL" id="CM055092">
    <property type="protein sequence ID" value="KAJ7569361.1"/>
    <property type="molecule type" value="Genomic_DNA"/>
</dbReference>
<organism evidence="1 2">
    <name type="scientific">Diphasiastrum complanatum</name>
    <name type="common">Issler's clubmoss</name>
    <name type="synonym">Lycopodium complanatum</name>
    <dbReference type="NCBI Taxonomy" id="34168"/>
    <lineage>
        <taxon>Eukaryota</taxon>
        <taxon>Viridiplantae</taxon>
        <taxon>Streptophyta</taxon>
        <taxon>Embryophyta</taxon>
        <taxon>Tracheophyta</taxon>
        <taxon>Lycopodiopsida</taxon>
        <taxon>Lycopodiales</taxon>
        <taxon>Lycopodiaceae</taxon>
        <taxon>Lycopodioideae</taxon>
        <taxon>Diphasiastrum</taxon>
    </lineage>
</organism>
<reference evidence="2" key="1">
    <citation type="journal article" date="2024" name="Proc. Natl. Acad. Sci. U.S.A.">
        <title>Extraordinary preservation of gene collinearity over three hundred million years revealed in homosporous lycophytes.</title>
        <authorList>
            <person name="Li C."/>
            <person name="Wickell D."/>
            <person name="Kuo L.Y."/>
            <person name="Chen X."/>
            <person name="Nie B."/>
            <person name="Liao X."/>
            <person name="Peng D."/>
            <person name="Ji J."/>
            <person name="Jenkins J."/>
            <person name="Williams M."/>
            <person name="Shu S."/>
            <person name="Plott C."/>
            <person name="Barry K."/>
            <person name="Rajasekar S."/>
            <person name="Grimwood J."/>
            <person name="Han X."/>
            <person name="Sun S."/>
            <person name="Hou Z."/>
            <person name="He W."/>
            <person name="Dai G."/>
            <person name="Sun C."/>
            <person name="Schmutz J."/>
            <person name="Leebens-Mack J.H."/>
            <person name="Li F.W."/>
            <person name="Wang L."/>
        </authorList>
    </citation>
    <scope>NUCLEOTIDE SEQUENCE [LARGE SCALE GENOMIC DNA]</scope>
    <source>
        <strain evidence="2">cv. PW_Plant_1</strain>
    </source>
</reference>
<gene>
    <name evidence="1" type="ORF">O6H91_01G075000</name>
</gene>
<name>A0ACC2ESD1_DIPCM</name>
<sequence length="554" mass="60521">MRTCTMKSSKRRIQHLGKRFYSLSYLSQRHPVKDLFRVFSQLAKGAQWITGKGPSKSLSKADVDDISKRKRSTSEHIHVDASEALPLTSSSVLHRSPCLGSARANFTVPQPFALATDKRASLGNRPASGEVAKLSSKQPGNGCSPTFSIKKPQVLPKTSTRPSSAKDIHLEAIKSSNESKAMEVPEVEPATFLQALPSSPAKIKEEHNSKSMIGFNFKCDERAERRKEFYSKLEEKLNAKEAEKSEIQAKTQEELEAEIKELRKSLTFKAKPMPSFYQEAPPPKAELKKIPPTRAKSPKLGRRKSINGVAGNENVDSKSDDTSKSSDFGKNTSVPMKINDFTPKPHIKKLLIKTPSDKTIRYEGGFGKSKSEATSSFNGQPSCVDDESDEVAGSKVEGNTENSSPMAAAVGTSRVGLDDTHLSDHVRDDGGQECAVNNGPAVAVDELKEEMKEKHNQNSENQVFNTIHETQGVTAVGADRGKLRISKVSQHIVHSEGQEANEKPVKSFKRERLKASTPTISSLRREHTKAGSARSISKSSQGLSSTNTDVAVAS</sequence>
<keyword evidence="2" id="KW-1185">Reference proteome</keyword>
<evidence type="ECO:0000313" key="1">
    <source>
        <dbReference type="EMBL" id="KAJ7569361.1"/>
    </source>
</evidence>
<proteinExistence type="predicted"/>
<dbReference type="Proteomes" id="UP001162992">
    <property type="component" value="Chromosome 1"/>
</dbReference>
<accession>A0ACC2ESD1</accession>
<evidence type="ECO:0000313" key="2">
    <source>
        <dbReference type="Proteomes" id="UP001162992"/>
    </source>
</evidence>